<organism evidence="1">
    <name type="scientific">uncultured virus</name>
    <dbReference type="NCBI Taxonomy" id="340016"/>
    <lineage>
        <taxon>Viruses</taxon>
        <taxon>environmental samples</taxon>
    </lineage>
</organism>
<proteinExistence type="predicted"/>
<reference evidence="1" key="2">
    <citation type="journal article" date="2017" name="Nat. Commun.">
        <title>Single-virus genomics reveals hidden cosmopolitan and abundant viruses.</title>
        <authorList>
            <person name="Martinez-Hernandez F."/>
            <person name="Fornas O."/>
            <person name="Lluesma Gomez M."/>
            <person name="Bolduc B."/>
            <person name="de la Cruz Pena M.J."/>
            <person name="Martinez J.M."/>
            <person name="Anton J."/>
            <person name="Gasol J.M."/>
            <person name="Rosselli R."/>
            <person name="Rodriguez-Valera F."/>
            <person name="Sullivan M.B."/>
            <person name="Acinas S.G."/>
            <person name="Martinez-Garcia M."/>
        </authorList>
    </citation>
    <scope>NUCLEOTIDE SEQUENCE</scope>
</reference>
<name>A0A218MMS6_9VIRU</name>
<reference evidence="1" key="1">
    <citation type="submission" date="2016-10" db="EMBL/GenBank/DDBJ databases">
        <authorList>
            <person name="Varghese N."/>
        </authorList>
    </citation>
    <scope>NUCLEOTIDE SEQUENCE</scope>
</reference>
<protein>
    <submittedName>
        <fullName evidence="1">Uncharacterized protein</fullName>
    </submittedName>
</protein>
<dbReference type="EMBL" id="KY052843">
    <property type="protein sequence ID" value="ASF00575.1"/>
    <property type="molecule type" value="Genomic_DNA"/>
</dbReference>
<accession>A0A218MMS6</accession>
<sequence length="180" mass="20494">MALFGKNRDISLFHNINLELLKDIIQTEIAYYKFALEQTTSNVYGESMGKVYYEPVKIACLIDREDPVWSSDDFGSDVNQSISFKFLKDDLKDINLNPEVGDILLFRNNFYEADSKIENQLIMGRDPDYALSNETLSVGDSFSIVINSHLSRVEKLNLIPLRGGKYPDTLKKFNSPANPI</sequence>
<evidence type="ECO:0000313" key="1">
    <source>
        <dbReference type="EMBL" id="ASF00575.1"/>
    </source>
</evidence>